<comment type="caution">
    <text evidence="4">The sequence shown here is derived from an EMBL/GenBank/DDBJ whole genome shotgun (WGS) entry which is preliminary data.</text>
</comment>
<dbReference type="PANTHER" id="PTHR11820">
    <property type="entry name" value="ACYLPYRUVASE"/>
    <property type="match status" value="1"/>
</dbReference>
<dbReference type="GO" id="GO:0018773">
    <property type="term" value="F:acetylpyruvate hydrolase activity"/>
    <property type="evidence" value="ECO:0007669"/>
    <property type="project" value="TreeGrafter"/>
</dbReference>
<sequence length="116" mass="12571">MTDNLTLLYRQGPVAASKAELQPVLKVETHANGELRQNFTAERLILSIPTLVKTISKCQTLQPGDVISTGTPAGVGIGIVNQTVQGFFIWPFRINNLAETLATGVRLAKLNSKQLN</sequence>
<reference evidence="4 5" key="1">
    <citation type="journal article" date="2020" name="BMC Genomics">
        <title>Correction to: Identification and distribution of gene clusters required for synthesis of sphingolipid metabolism inhibitors in diverse species of the filamentous fungus Fusarium.</title>
        <authorList>
            <person name="Kim H.S."/>
            <person name="Lohmar J.M."/>
            <person name="Busman M."/>
            <person name="Brown D.W."/>
            <person name="Naumann T.A."/>
            <person name="Divon H.H."/>
            <person name="Lysoe E."/>
            <person name="Uhlig S."/>
            <person name="Proctor R.H."/>
        </authorList>
    </citation>
    <scope>NUCLEOTIDE SEQUENCE [LARGE SCALE GENOMIC DNA]</scope>
    <source>
        <strain evidence="4 5">NRRL 25214</strain>
    </source>
</reference>
<organism evidence="4 5">
    <name type="scientific">Fusarium anthophilum</name>
    <dbReference type="NCBI Taxonomy" id="48485"/>
    <lineage>
        <taxon>Eukaryota</taxon>
        <taxon>Fungi</taxon>
        <taxon>Dikarya</taxon>
        <taxon>Ascomycota</taxon>
        <taxon>Pezizomycotina</taxon>
        <taxon>Sordariomycetes</taxon>
        <taxon>Hypocreomycetidae</taxon>
        <taxon>Hypocreales</taxon>
        <taxon>Nectriaceae</taxon>
        <taxon>Fusarium</taxon>
        <taxon>Fusarium fujikuroi species complex</taxon>
    </lineage>
</organism>
<keyword evidence="2" id="KW-0479">Metal-binding</keyword>
<comment type="similarity">
    <text evidence="1">Belongs to the FAH family.</text>
</comment>
<name>A0A8H4ZKL9_9HYPO</name>
<protein>
    <recommendedName>
        <fullName evidence="3">Fumarylacetoacetase-like C-terminal domain-containing protein</fullName>
    </recommendedName>
</protein>
<evidence type="ECO:0000259" key="3">
    <source>
        <dbReference type="Pfam" id="PF01557"/>
    </source>
</evidence>
<evidence type="ECO:0000313" key="5">
    <source>
        <dbReference type="Proteomes" id="UP000573603"/>
    </source>
</evidence>
<dbReference type="Proteomes" id="UP000573603">
    <property type="component" value="Unassembled WGS sequence"/>
</dbReference>
<dbReference type="InterPro" id="IPR036663">
    <property type="entry name" value="Fumarylacetoacetase_C_sf"/>
</dbReference>
<evidence type="ECO:0000256" key="1">
    <source>
        <dbReference type="ARBA" id="ARBA00010211"/>
    </source>
</evidence>
<keyword evidence="5" id="KW-1185">Reference proteome</keyword>
<feature type="domain" description="Fumarylacetoacetase-like C-terminal" evidence="3">
    <location>
        <begin position="12"/>
        <end position="82"/>
    </location>
</feature>
<dbReference type="EMBL" id="JABEVY010000134">
    <property type="protein sequence ID" value="KAF5248259.1"/>
    <property type="molecule type" value="Genomic_DNA"/>
</dbReference>
<proteinExistence type="inferred from homology"/>
<dbReference type="AlphaFoldDB" id="A0A8H4ZKL9"/>
<gene>
    <name evidence="4" type="ORF">FANTH_6052</name>
</gene>
<accession>A0A8H4ZKL9</accession>
<dbReference type="SUPFAM" id="SSF56529">
    <property type="entry name" value="FAH"/>
    <property type="match status" value="1"/>
</dbReference>
<dbReference type="PANTHER" id="PTHR11820:SF7">
    <property type="entry name" value="ACYLPYRUVASE FAHD1, MITOCHONDRIAL"/>
    <property type="match status" value="1"/>
</dbReference>
<dbReference type="GO" id="GO:0046872">
    <property type="term" value="F:metal ion binding"/>
    <property type="evidence" value="ECO:0007669"/>
    <property type="project" value="UniProtKB-KW"/>
</dbReference>
<dbReference type="Gene3D" id="3.90.850.10">
    <property type="entry name" value="Fumarylacetoacetase-like, C-terminal domain"/>
    <property type="match status" value="1"/>
</dbReference>
<dbReference type="Pfam" id="PF01557">
    <property type="entry name" value="FAA_hydrolase"/>
    <property type="match status" value="1"/>
</dbReference>
<evidence type="ECO:0000313" key="4">
    <source>
        <dbReference type="EMBL" id="KAF5248259.1"/>
    </source>
</evidence>
<dbReference type="InterPro" id="IPR011234">
    <property type="entry name" value="Fumarylacetoacetase-like_C"/>
</dbReference>
<evidence type="ECO:0000256" key="2">
    <source>
        <dbReference type="ARBA" id="ARBA00022723"/>
    </source>
</evidence>